<keyword evidence="2" id="KW-1133">Transmembrane helix</keyword>
<feature type="region of interest" description="Disordered" evidence="1">
    <location>
        <begin position="32"/>
        <end position="51"/>
    </location>
</feature>
<keyword evidence="2" id="KW-0812">Transmembrane</keyword>
<evidence type="ECO:0008006" key="5">
    <source>
        <dbReference type="Google" id="ProtNLM"/>
    </source>
</evidence>
<sequence length="51" mass="6063">MNYWIVAPVLLAVFILVFLLLRRNRKDKKDFARTLNERSMNPGKDSNKEKI</sequence>
<evidence type="ECO:0000256" key="1">
    <source>
        <dbReference type="SAM" id="MobiDB-lite"/>
    </source>
</evidence>
<gene>
    <name evidence="3" type="ORF">ACFOET_16725</name>
</gene>
<protein>
    <recommendedName>
        <fullName evidence="5">LPXTG-motif cell wall anchor domain-containing protein</fullName>
    </recommendedName>
</protein>
<feature type="transmembrane region" description="Helical" evidence="2">
    <location>
        <begin position="6"/>
        <end position="21"/>
    </location>
</feature>
<evidence type="ECO:0000256" key="2">
    <source>
        <dbReference type="SAM" id="Phobius"/>
    </source>
</evidence>
<evidence type="ECO:0000313" key="3">
    <source>
        <dbReference type="EMBL" id="MFC3199269.1"/>
    </source>
</evidence>
<dbReference type="Proteomes" id="UP001595526">
    <property type="component" value="Unassembled WGS sequence"/>
</dbReference>
<proteinExistence type="predicted"/>
<keyword evidence="4" id="KW-1185">Reference proteome</keyword>
<dbReference type="RefSeq" id="WP_379024714.1">
    <property type="nucleotide sequence ID" value="NZ_JBHRTA010000038.1"/>
</dbReference>
<name>A0ABV7JMS6_9SPHI</name>
<reference evidence="4" key="1">
    <citation type="journal article" date="2019" name="Int. J. Syst. Evol. Microbiol.">
        <title>The Global Catalogue of Microorganisms (GCM) 10K type strain sequencing project: providing services to taxonomists for standard genome sequencing and annotation.</title>
        <authorList>
            <consortium name="The Broad Institute Genomics Platform"/>
            <consortium name="The Broad Institute Genome Sequencing Center for Infectious Disease"/>
            <person name="Wu L."/>
            <person name="Ma J."/>
        </authorList>
    </citation>
    <scope>NUCLEOTIDE SEQUENCE [LARGE SCALE GENOMIC DNA]</scope>
    <source>
        <strain evidence="4">KCTC 52416</strain>
    </source>
</reference>
<accession>A0ABV7JMS6</accession>
<dbReference type="EMBL" id="JBHRTA010000038">
    <property type="protein sequence ID" value="MFC3199269.1"/>
    <property type="molecule type" value="Genomic_DNA"/>
</dbReference>
<comment type="caution">
    <text evidence="3">The sequence shown here is derived from an EMBL/GenBank/DDBJ whole genome shotgun (WGS) entry which is preliminary data.</text>
</comment>
<organism evidence="3 4">
    <name type="scientific">Parapedobacter deserti</name>
    <dbReference type="NCBI Taxonomy" id="1912957"/>
    <lineage>
        <taxon>Bacteria</taxon>
        <taxon>Pseudomonadati</taxon>
        <taxon>Bacteroidota</taxon>
        <taxon>Sphingobacteriia</taxon>
        <taxon>Sphingobacteriales</taxon>
        <taxon>Sphingobacteriaceae</taxon>
        <taxon>Parapedobacter</taxon>
    </lineage>
</organism>
<evidence type="ECO:0000313" key="4">
    <source>
        <dbReference type="Proteomes" id="UP001595526"/>
    </source>
</evidence>
<keyword evidence="2" id="KW-0472">Membrane</keyword>